<sequence>MIANWYRETSYRVGRTAKVTLSLGVIGRHKPAMEISCLRRKTQGVVKASARVDKFSRSKVSSRHRFGRRRAGDMKMATLATYFGLGKQTHRSLEDVRMNLRVSKSLSPYDHEGFLAPDEISVPNIQAILVPHGSQQHMKLTLLHGDSPLQLYYSCLQIRFGIIGKFLHNAGRQRLNFVFDLYPSLFSTFEVCGSNARKLSVDSGSTSEWYTMVSPVKGFVNYYPTARIQ</sequence>
<reference evidence="1 2" key="1">
    <citation type="submission" date="2022-03" db="EMBL/GenBank/DDBJ databases">
        <authorList>
            <person name="Macdonald S."/>
            <person name="Ahmed S."/>
            <person name="Newling K."/>
        </authorList>
    </citation>
    <scope>NUCLEOTIDE SEQUENCE [LARGE SCALE GENOMIC DNA]</scope>
</reference>
<keyword evidence="2" id="KW-1185">Reference proteome</keyword>
<comment type="caution">
    <text evidence="1">The sequence shown here is derived from an EMBL/GenBank/DDBJ whole genome shotgun (WGS) entry which is preliminary data.</text>
</comment>
<name>A0ABC8LXM5_ERUVS</name>
<dbReference type="AlphaFoldDB" id="A0ABC8LXM5"/>
<organism evidence="1 2">
    <name type="scientific">Eruca vesicaria subsp. sativa</name>
    <name type="common">Garden rocket</name>
    <name type="synonym">Eruca sativa</name>
    <dbReference type="NCBI Taxonomy" id="29727"/>
    <lineage>
        <taxon>Eukaryota</taxon>
        <taxon>Viridiplantae</taxon>
        <taxon>Streptophyta</taxon>
        <taxon>Embryophyta</taxon>
        <taxon>Tracheophyta</taxon>
        <taxon>Spermatophyta</taxon>
        <taxon>Magnoliopsida</taxon>
        <taxon>eudicotyledons</taxon>
        <taxon>Gunneridae</taxon>
        <taxon>Pentapetalae</taxon>
        <taxon>rosids</taxon>
        <taxon>malvids</taxon>
        <taxon>Brassicales</taxon>
        <taxon>Brassicaceae</taxon>
        <taxon>Brassiceae</taxon>
        <taxon>Eruca</taxon>
    </lineage>
</organism>
<evidence type="ECO:0000313" key="2">
    <source>
        <dbReference type="Proteomes" id="UP001642260"/>
    </source>
</evidence>
<dbReference type="Proteomes" id="UP001642260">
    <property type="component" value="Unassembled WGS sequence"/>
</dbReference>
<evidence type="ECO:0000313" key="1">
    <source>
        <dbReference type="EMBL" id="CAH8388067.1"/>
    </source>
</evidence>
<dbReference type="PANTHER" id="PTHR30231">
    <property type="entry name" value="DNA POLYMERASE III SUBUNIT EPSILON"/>
    <property type="match status" value="1"/>
</dbReference>
<gene>
    <name evidence="1" type="ORF">ERUC_LOCUS40550</name>
</gene>
<proteinExistence type="predicted"/>
<protein>
    <submittedName>
        <fullName evidence="1">Uncharacterized protein</fullName>
    </submittedName>
</protein>
<dbReference type="PANTHER" id="PTHR30231:SF36">
    <property type="entry name" value="PROTEIN NEN1"/>
    <property type="match status" value="1"/>
</dbReference>
<accession>A0ABC8LXM5</accession>
<dbReference type="EMBL" id="CAKOAT010780709">
    <property type="protein sequence ID" value="CAH8388067.1"/>
    <property type="molecule type" value="Genomic_DNA"/>
</dbReference>